<dbReference type="PROSITE" id="PS51257">
    <property type="entry name" value="PROKAR_LIPOPROTEIN"/>
    <property type="match status" value="1"/>
</dbReference>
<evidence type="ECO:0000259" key="2">
    <source>
        <dbReference type="Pfam" id="PF07593"/>
    </source>
</evidence>
<gene>
    <name evidence="3" type="ORF">SAMN04490243_0453</name>
</gene>
<sequence>MRSYRLTIRGMVLGLFLGGLLSSCETETQAPKEDPLFELVSKEVSGIDFNNRLTPDDTVNILNFEYMFNGGGVAVGDFNKDGLKDLYFTGNQVADRLYFNRGDWKFEDVTQASGIDSKGWSNGVSLTDINADGHLDIYVSHGGLREWPAEKWANELYVNQGDGTFKEMAAEHGIADTGFSVQSVFFDFDKDGDRDLYVLTNALVNFNRNTSRMKISDGSATSTDRLYRNNGDGSFTDISREAGITEEGFGLGVSLCDINEDGWPDLYISNDFLTDDLLWVNNQDGTFSNKIGEYLKHTSYNGMGNDLGDLNNDGQVEMITVDMFPSSNSRIKQTVIKPSRDVFLRNLSLGYTPQFVRNTLQLNNGNQSFSEIGQYSGIHNTDWSWAPLIADFDNDGLNDLFITNGYRRDITNLDYQDYTQRPAKYADESELIKNELIRIEGLPEIKLANYIYKNNGDLTFTDKKMEWGLEKPLYSNGAAYADLDNDGDLDLVINNIDDPASLYRNTIRERKDADDGKAYLTVDLLDAAHGDISGTKLWAYSGDTVFYKFSNSVRGYLSTMESGIHFGLGKTRALDSLRILWNDGKQQVLYEVEVNQNLQVRREDAEAISNPLKQFVGEGLPNSNTTLFTEVASKLGVNYIHNEDDFNEFKLQSTLLKMNTSLGPGVTVGDINGDGLEDFYVGGTKEKPGAFYLQQNDGSFSYQIMTCNGPREDMGVVLADLDSDGDLDLISIDGGGIEEMALMNFTDVVYYNDGQGNFTCAELFKRKSRGGAVSLADYDQDGDLDVFIAGRVINGFYPRSPESFLLENQDGNFVDVTQEVLGTRELGMISDALWTDFDNDLWMDLILVGEFMEITFLKNDHGNFEDVSSSNGLEFTSGWWNSIVPGDFDADGDMDYVLGNFGLNSDYKSSPEEPLTIYVGDFDGNGKIDPLISCFREGEEHLIHTRDILISQISAMKGTYLNYDNYANADFEEVRADIGLDKAEKLRAYTFASAYLENLGDGKFVLKTLPPEVQFSTVFGMLPADFNGDGNLDLLVSGNQYDIEPFIGQNDASIGYCLLGDGRGGFRVVSAAQSGLMLGGSAKGVALLRLADQTPIVVSGMNNEGIKIHSYNETGLSSLEVNADDAYAVIYDTDGGRRKVEFTYGNTYLGSTSRWLSYSPENTTRIEVVTFKGDRRFLEINNATQ</sequence>
<protein>
    <submittedName>
        <fullName evidence="3">Repeat domain-containing protein</fullName>
    </submittedName>
</protein>
<feature type="domain" description="ASPIC/UnbV" evidence="2">
    <location>
        <begin position="534"/>
        <end position="598"/>
    </location>
</feature>
<dbReference type="SUPFAM" id="SSF69318">
    <property type="entry name" value="Integrin alpha N-terminal domain"/>
    <property type="match status" value="3"/>
</dbReference>
<keyword evidence="4" id="KW-1185">Reference proteome</keyword>
<reference evidence="3 4" key="1">
    <citation type="submission" date="2016-10" db="EMBL/GenBank/DDBJ databases">
        <authorList>
            <person name="de Groot N.N."/>
        </authorList>
    </citation>
    <scope>NUCLEOTIDE SEQUENCE [LARGE SCALE GENOMIC DNA]</scope>
    <source>
        <strain evidence="3 4">DSM 21019</strain>
    </source>
</reference>
<dbReference type="EMBL" id="FOYQ01000001">
    <property type="protein sequence ID" value="SFR32249.1"/>
    <property type="molecule type" value="Genomic_DNA"/>
</dbReference>
<organism evidence="3 4">
    <name type="scientific">Robiginitalea myxolifaciens</name>
    <dbReference type="NCBI Taxonomy" id="400055"/>
    <lineage>
        <taxon>Bacteria</taxon>
        <taxon>Pseudomonadati</taxon>
        <taxon>Bacteroidota</taxon>
        <taxon>Flavobacteriia</taxon>
        <taxon>Flavobacteriales</taxon>
        <taxon>Flavobacteriaceae</taxon>
        <taxon>Robiginitalea</taxon>
    </lineage>
</organism>
<evidence type="ECO:0000313" key="3">
    <source>
        <dbReference type="EMBL" id="SFR32249.1"/>
    </source>
</evidence>
<name>A0A1I6FQM3_9FLAO</name>
<dbReference type="AlphaFoldDB" id="A0A1I6FQM3"/>
<proteinExistence type="predicted"/>
<accession>A0A1I6FQM3</accession>
<dbReference type="InterPro" id="IPR027039">
    <property type="entry name" value="Crtac1"/>
</dbReference>
<dbReference type="InterPro" id="IPR013517">
    <property type="entry name" value="FG-GAP"/>
</dbReference>
<dbReference type="STRING" id="400055.SAMN04490243_0453"/>
<dbReference type="OrthoDB" id="9816120at2"/>
<dbReference type="Pfam" id="PF07593">
    <property type="entry name" value="UnbV_ASPIC"/>
    <property type="match status" value="1"/>
</dbReference>
<dbReference type="InterPro" id="IPR011519">
    <property type="entry name" value="UnbV_ASPIC"/>
</dbReference>
<evidence type="ECO:0000256" key="1">
    <source>
        <dbReference type="ARBA" id="ARBA00022729"/>
    </source>
</evidence>
<evidence type="ECO:0000313" key="4">
    <source>
        <dbReference type="Proteomes" id="UP000199534"/>
    </source>
</evidence>
<dbReference type="InterPro" id="IPR028994">
    <property type="entry name" value="Integrin_alpha_N"/>
</dbReference>
<keyword evidence="1" id="KW-0732">Signal</keyword>
<dbReference type="RefSeq" id="WP_092980330.1">
    <property type="nucleotide sequence ID" value="NZ_FOYQ01000001.1"/>
</dbReference>
<dbReference type="PANTHER" id="PTHR16026">
    <property type="entry name" value="CARTILAGE ACIDIC PROTEIN 1"/>
    <property type="match status" value="1"/>
</dbReference>
<dbReference type="Proteomes" id="UP000199534">
    <property type="component" value="Unassembled WGS sequence"/>
</dbReference>
<dbReference type="PANTHER" id="PTHR16026:SF0">
    <property type="entry name" value="CARTILAGE ACIDIC PROTEIN 1"/>
    <property type="match status" value="1"/>
</dbReference>
<dbReference type="Pfam" id="PF13517">
    <property type="entry name" value="FG-GAP_3"/>
    <property type="match status" value="6"/>
</dbReference>
<dbReference type="Gene3D" id="2.130.10.130">
    <property type="entry name" value="Integrin alpha, N-terminal"/>
    <property type="match status" value="3"/>
</dbReference>